<dbReference type="GO" id="GO:0022857">
    <property type="term" value="F:transmembrane transporter activity"/>
    <property type="evidence" value="ECO:0007669"/>
    <property type="project" value="InterPro"/>
</dbReference>
<protein>
    <submittedName>
        <fullName evidence="5">Major facilitator superfamily protein</fullName>
    </submittedName>
</protein>
<feature type="transmembrane region" description="Helical" evidence="3">
    <location>
        <begin position="404"/>
        <end position="425"/>
    </location>
</feature>
<feature type="domain" description="Major facilitator superfamily (MFS) profile" evidence="4">
    <location>
        <begin position="245"/>
        <end position="437"/>
    </location>
</feature>
<reference evidence="5" key="1">
    <citation type="journal article" date="2020" name="Stud. Mycol.">
        <title>101 Dothideomycetes genomes: a test case for predicting lifestyles and emergence of pathogens.</title>
        <authorList>
            <person name="Haridas S."/>
            <person name="Albert R."/>
            <person name="Binder M."/>
            <person name="Bloem J."/>
            <person name="Labutti K."/>
            <person name="Salamov A."/>
            <person name="Andreopoulos B."/>
            <person name="Baker S."/>
            <person name="Barry K."/>
            <person name="Bills G."/>
            <person name="Bluhm B."/>
            <person name="Cannon C."/>
            <person name="Castanera R."/>
            <person name="Culley D."/>
            <person name="Daum C."/>
            <person name="Ezra D."/>
            <person name="Gonzalez J."/>
            <person name="Henrissat B."/>
            <person name="Kuo A."/>
            <person name="Liang C."/>
            <person name="Lipzen A."/>
            <person name="Lutzoni F."/>
            <person name="Magnuson J."/>
            <person name="Mondo S."/>
            <person name="Nolan M."/>
            <person name="Ohm R."/>
            <person name="Pangilinan J."/>
            <person name="Park H.-J."/>
            <person name="Ramirez L."/>
            <person name="Alfaro M."/>
            <person name="Sun H."/>
            <person name="Tritt A."/>
            <person name="Yoshinaga Y."/>
            <person name="Zwiers L.-H."/>
            <person name="Turgeon B."/>
            <person name="Goodwin S."/>
            <person name="Spatafora J."/>
            <person name="Crous P."/>
            <person name="Grigoriev I."/>
        </authorList>
    </citation>
    <scope>NUCLEOTIDE SEQUENCE</scope>
    <source>
        <strain evidence="5">CBS 133067</strain>
    </source>
</reference>
<feature type="transmembrane region" description="Helical" evidence="3">
    <location>
        <begin position="371"/>
        <end position="392"/>
    </location>
</feature>
<dbReference type="GO" id="GO:0016020">
    <property type="term" value="C:membrane"/>
    <property type="evidence" value="ECO:0007669"/>
    <property type="project" value="UniProtKB-SubCell"/>
</dbReference>
<dbReference type="PANTHER" id="PTHR11360:SF315">
    <property type="entry name" value="TRANSPORTER MCH2-RELATED"/>
    <property type="match status" value="1"/>
</dbReference>
<dbReference type="PROSITE" id="PS50850">
    <property type="entry name" value="MFS"/>
    <property type="match status" value="1"/>
</dbReference>
<evidence type="ECO:0000256" key="2">
    <source>
        <dbReference type="ARBA" id="ARBA00006727"/>
    </source>
</evidence>
<evidence type="ECO:0000259" key="4">
    <source>
        <dbReference type="PROSITE" id="PS50850"/>
    </source>
</evidence>
<feature type="transmembrane region" description="Helical" evidence="3">
    <location>
        <begin position="84"/>
        <end position="106"/>
    </location>
</feature>
<evidence type="ECO:0000313" key="5">
    <source>
        <dbReference type="EMBL" id="KAF2101861.1"/>
    </source>
</evidence>
<comment type="caution">
    <text evidence="5">The sequence shown here is derived from an EMBL/GenBank/DDBJ whole genome shotgun (WGS) entry which is preliminary data.</text>
</comment>
<evidence type="ECO:0000256" key="3">
    <source>
        <dbReference type="SAM" id="Phobius"/>
    </source>
</evidence>
<dbReference type="CDD" id="cd17352">
    <property type="entry name" value="MFS_MCT_SLC16"/>
    <property type="match status" value="1"/>
</dbReference>
<feature type="transmembrane region" description="Helical" evidence="3">
    <location>
        <begin position="334"/>
        <end position="359"/>
    </location>
</feature>
<dbReference type="InterPro" id="IPR020846">
    <property type="entry name" value="MFS_dom"/>
</dbReference>
<keyword evidence="3" id="KW-0812">Transmembrane</keyword>
<dbReference type="PANTHER" id="PTHR11360">
    <property type="entry name" value="MONOCARBOXYLATE TRANSPORTER"/>
    <property type="match status" value="1"/>
</dbReference>
<keyword evidence="6" id="KW-1185">Reference proteome</keyword>
<keyword evidence="3" id="KW-0472">Membrane</keyword>
<dbReference type="InterPro" id="IPR011701">
    <property type="entry name" value="MFS"/>
</dbReference>
<feature type="transmembrane region" description="Helical" evidence="3">
    <location>
        <begin position="41"/>
        <end position="64"/>
    </location>
</feature>
<sequence length="437" mass="47306">MSEKLYVAHPDEVVTTIQADDIGEEVQLDQYEVEKPPDGGYGWVVVFSVFLINSFVWGVAASYGVLLSFYLSNNVFPGATALDYAFIGGINFGVSMLAASPVTIIVRRFGTHAPMVAGIICQSGGYISASFATQIWHLYLSQGILVGMGMGLLFIPSVQCTSQWFDKKRSLANGINSAGSGIGGLIFSFATGATIQHVSFRWALRVIGIVSGAMNLIATLLIRNRNHVIKPAMRGFDWRLLGRVQVLLLLSWGFLSMLGYMTVLYSLSAFGKSIGLTTSQSSAITAILNLGTAVGRPFVGILSDRYGRMEVAAWSTFICGVSIFALWLPATGFALTIVFAIISGAFIGTFWMTISPLCVEVVGLKELPSMLSLSWATVVLPTTFGEVVALQIRRTASDREYLYVQIYSGVSYLLASLALGWLLYLRRRQQSANAPAA</sequence>
<dbReference type="EMBL" id="ML978123">
    <property type="protein sequence ID" value="KAF2101861.1"/>
    <property type="molecule type" value="Genomic_DNA"/>
</dbReference>
<dbReference type="OrthoDB" id="6499973at2759"/>
<dbReference type="InterPro" id="IPR050327">
    <property type="entry name" value="Proton-linked_MCT"/>
</dbReference>
<evidence type="ECO:0000313" key="6">
    <source>
        <dbReference type="Proteomes" id="UP000799772"/>
    </source>
</evidence>
<organism evidence="5 6">
    <name type="scientific">Rhizodiscina lignyota</name>
    <dbReference type="NCBI Taxonomy" id="1504668"/>
    <lineage>
        <taxon>Eukaryota</taxon>
        <taxon>Fungi</taxon>
        <taxon>Dikarya</taxon>
        <taxon>Ascomycota</taxon>
        <taxon>Pezizomycotina</taxon>
        <taxon>Dothideomycetes</taxon>
        <taxon>Pleosporomycetidae</taxon>
        <taxon>Aulographales</taxon>
        <taxon>Rhizodiscinaceae</taxon>
        <taxon>Rhizodiscina</taxon>
    </lineage>
</organism>
<dbReference type="Pfam" id="PF07690">
    <property type="entry name" value="MFS_1"/>
    <property type="match status" value="1"/>
</dbReference>
<dbReference type="Gene3D" id="1.20.1250.20">
    <property type="entry name" value="MFS general substrate transporter like domains"/>
    <property type="match status" value="2"/>
</dbReference>
<feature type="transmembrane region" description="Helical" evidence="3">
    <location>
        <begin position="138"/>
        <end position="158"/>
    </location>
</feature>
<dbReference type="AlphaFoldDB" id="A0A9P4M8N2"/>
<feature type="transmembrane region" description="Helical" evidence="3">
    <location>
        <begin position="311"/>
        <end position="328"/>
    </location>
</feature>
<name>A0A9P4M8N2_9PEZI</name>
<accession>A0A9P4M8N2</accession>
<feature type="transmembrane region" description="Helical" evidence="3">
    <location>
        <begin position="202"/>
        <end position="223"/>
    </location>
</feature>
<proteinExistence type="inferred from homology"/>
<dbReference type="SUPFAM" id="SSF103473">
    <property type="entry name" value="MFS general substrate transporter"/>
    <property type="match status" value="1"/>
</dbReference>
<comment type="subcellular location">
    <subcellularLocation>
        <location evidence="1">Membrane</location>
        <topology evidence="1">Multi-pass membrane protein</topology>
    </subcellularLocation>
</comment>
<feature type="transmembrane region" description="Helical" evidence="3">
    <location>
        <begin position="170"/>
        <end position="190"/>
    </location>
</feature>
<keyword evidence="3" id="KW-1133">Transmembrane helix</keyword>
<feature type="transmembrane region" description="Helical" evidence="3">
    <location>
        <begin position="279"/>
        <end position="299"/>
    </location>
</feature>
<gene>
    <name evidence="5" type="ORF">NA57DRAFT_73300</name>
</gene>
<feature type="transmembrane region" description="Helical" evidence="3">
    <location>
        <begin position="244"/>
        <end position="267"/>
    </location>
</feature>
<dbReference type="InterPro" id="IPR036259">
    <property type="entry name" value="MFS_trans_sf"/>
</dbReference>
<evidence type="ECO:0000256" key="1">
    <source>
        <dbReference type="ARBA" id="ARBA00004141"/>
    </source>
</evidence>
<comment type="similarity">
    <text evidence="2">Belongs to the major facilitator superfamily. Monocarboxylate porter (TC 2.A.1.13) family.</text>
</comment>
<dbReference type="Proteomes" id="UP000799772">
    <property type="component" value="Unassembled WGS sequence"/>
</dbReference>